<protein>
    <recommendedName>
        <fullName evidence="4">Cadherin domain-containing protein</fullName>
    </recommendedName>
</protein>
<dbReference type="Pfam" id="PF00028">
    <property type="entry name" value="Cadherin"/>
    <property type="match status" value="1"/>
</dbReference>
<evidence type="ECO:0000256" key="1">
    <source>
        <dbReference type="ARBA" id="ARBA00022692"/>
    </source>
</evidence>
<accession>A0A9D4RJD0</accession>
<dbReference type="SMART" id="SM00112">
    <property type="entry name" value="CA"/>
    <property type="match status" value="1"/>
</dbReference>
<dbReference type="Gene3D" id="2.60.40.60">
    <property type="entry name" value="Cadherins"/>
    <property type="match status" value="2"/>
</dbReference>
<dbReference type="InterPro" id="IPR015919">
    <property type="entry name" value="Cadherin-like_sf"/>
</dbReference>
<evidence type="ECO:0000256" key="3">
    <source>
        <dbReference type="PROSITE-ProRule" id="PRU00043"/>
    </source>
</evidence>
<name>A0A9D4RJD0_DREPO</name>
<dbReference type="InterPro" id="IPR002126">
    <property type="entry name" value="Cadherin-like_dom"/>
</dbReference>
<keyword evidence="1" id="KW-0812">Transmembrane</keyword>
<keyword evidence="3" id="KW-0106">Calcium</keyword>
<dbReference type="PROSITE" id="PS50268">
    <property type="entry name" value="CADHERIN_2"/>
    <property type="match status" value="1"/>
</dbReference>
<dbReference type="PANTHER" id="PTHR24026">
    <property type="entry name" value="FAT ATYPICAL CADHERIN-RELATED"/>
    <property type="match status" value="1"/>
</dbReference>
<dbReference type="PRINTS" id="PR00205">
    <property type="entry name" value="CADHERIN"/>
</dbReference>
<keyword evidence="6" id="KW-1185">Reference proteome</keyword>
<evidence type="ECO:0000256" key="2">
    <source>
        <dbReference type="ARBA" id="ARBA00022989"/>
    </source>
</evidence>
<dbReference type="Proteomes" id="UP000828390">
    <property type="component" value="Unassembled WGS sequence"/>
</dbReference>
<reference evidence="5" key="2">
    <citation type="submission" date="2020-11" db="EMBL/GenBank/DDBJ databases">
        <authorList>
            <person name="McCartney M.A."/>
            <person name="Auch B."/>
            <person name="Kono T."/>
            <person name="Mallez S."/>
            <person name="Becker A."/>
            <person name="Gohl D.M."/>
            <person name="Silverstein K.A.T."/>
            <person name="Koren S."/>
            <person name="Bechman K.B."/>
            <person name="Herman A."/>
            <person name="Abrahante J.E."/>
            <person name="Garbe J."/>
        </authorList>
    </citation>
    <scope>NUCLEOTIDE SEQUENCE</scope>
    <source>
        <strain evidence="5">Duluth1</strain>
        <tissue evidence="5">Whole animal</tissue>
    </source>
</reference>
<keyword evidence="2" id="KW-0472">Membrane</keyword>
<evidence type="ECO:0000313" key="5">
    <source>
        <dbReference type="EMBL" id="KAH3869728.1"/>
    </source>
</evidence>
<dbReference type="AlphaFoldDB" id="A0A9D4RJD0"/>
<dbReference type="GO" id="GO:0005886">
    <property type="term" value="C:plasma membrane"/>
    <property type="evidence" value="ECO:0007669"/>
    <property type="project" value="UniProtKB-SubCell"/>
</dbReference>
<keyword evidence="2" id="KW-1133">Transmembrane helix</keyword>
<dbReference type="SUPFAM" id="SSF49313">
    <property type="entry name" value="Cadherin-like"/>
    <property type="match status" value="1"/>
</dbReference>
<dbReference type="GO" id="GO:0007156">
    <property type="term" value="P:homophilic cell adhesion via plasma membrane adhesion molecules"/>
    <property type="evidence" value="ECO:0007669"/>
    <property type="project" value="InterPro"/>
</dbReference>
<dbReference type="CDD" id="cd11304">
    <property type="entry name" value="Cadherin_repeat"/>
    <property type="match status" value="1"/>
</dbReference>
<dbReference type="GO" id="GO:0005509">
    <property type="term" value="F:calcium ion binding"/>
    <property type="evidence" value="ECO:0007669"/>
    <property type="project" value="UniProtKB-UniRule"/>
</dbReference>
<feature type="domain" description="Cadherin" evidence="4">
    <location>
        <begin position="8"/>
        <end position="97"/>
    </location>
</feature>
<proteinExistence type="predicted"/>
<gene>
    <name evidence="5" type="ORF">DPMN_032897</name>
</gene>
<dbReference type="EMBL" id="JAIWYP010000002">
    <property type="protein sequence ID" value="KAH3869728.1"/>
    <property type="molecule type" value="Genomic_DNA"/>
</dbReference>
<dbReference type="FunFam" id="2.60.40.60:FF:000092">
    <property type="entry name" value="Protocadherin 8"/>
    <property type="match status" value="1"/>
</dbReference>
<evidence type="ECO:0000313" key="6">
    <source>
        <dbReference type="Proteomes" id="UP000828390"/>
    </source>
</evidence>
<organism evidence="5 6">
    <name type="scientific">Dreissena polymorpha</name>
    <name type="common">Zebra mussel</name>
    <name type="synonym">Mytilus polymorpha</name>
    <dbReference type="NCBI Taxonomy" id="45954"/>
    <lineage>
        <taxon>Eukaryota</taxon>
        <taxon>Metazoa</taxon>
        <taxon>Spiralia</taxon>
        <taxon>Lophotrochozoa</taxon>
        <taxon>Mollusca</taxon>
        <taxon>Bivalvia</taxon>
        <taxon>Autobranchia</taxon>
        <taxon>Heteroconchia</taxon>
        <taxon>Euheterodonta</taxon>
        <taxon>Imparidentia</taxon>
        <taxon>Neoheterodontei</taxon>
        <taxon>Myida</taxon>
        <taxon>Dreissenoidea</taxon>
        <taxon>Dreissenidae</taxon>
        <taxon>Dreissena</taxon>
    </lineage>
</organism>
<evidence type="ECO:0000259" key="4">
    <source>
        <dbReference type="PROSITE" id="PS50268"/>
    </source>
</evidence>
<dbReference type="PANTHER" id="PTHR24026:SF126">
    <property type="entry name" value="PROTOCADHERIN FAT 4"/>
    <property type="match status" value="1"/>
</dbReference>
<reference evidence="5" key="1">
    <citation type="journal article" date="2019" name="bioRxiv">
        <title>The Genome of the Zebra Mussel, Dreissena polymorpha: A Resource for Invasive Species Research.</title>
        <authorList>
            <person name="McCartney M.A."/>
            <person name="Auch B."/>
            <person name="Kono T."/>
            <person name="Mallez S."/>
            <person name="Zhang Y."/>
            <person name="Obille A."/>
            <person name="Becker A."/>
            <person name="Abrahante J.E."/>
            <person name="Garbe J."/>
            <person name="Badalamenti J.P."/>
            <person name="Herman A."/>
            <person name="Mangelson H."/>
            <person name="Liachko I."/>
            <person name="Sullivan S."/>
            <person name="Sone E.D."/>
            <person name="Koren S."/>
            <person name="Silverstein K.A.T."/>
            <person name="Beckman K.B."/>
            <person name="Gohl D.M."/>
        </authorList>
    </citation>
    <scope>NUCLEOTIDE SEQUENCE</scope>
    <source>
        <strain evidence="5">Duluth1</strain>
        <tissue evidence="5">Whole animal</tissue>
    </source>
</reference>
<comment type="caution">
    <text evidence="5">The sequence shown here is derived from an EMBL/GenBank/DDBJ whole genome shotgun (WGS) entry which is preliminary data.</text>
</comment>
<sequence length="158" mass="17646">MIVIQVTIAGIVHATDEDGTTRNNECQYFIFSGAFDHFSVNSSSGEVYVKPGANLDRETRDLYTITIIAIDTGSPPLTGTTMIQVKIKDVNDKSPTFSGKLEIKIDENKTNYVSESFIQINATDEDENKELVYSFIGWKGFDKNNKEISGYDTEKIKV</sequence>